<dbReference type="GO" id="GO:0005886">
    <property type="term" value="C:plasma membrane"/>
    <property type="evidence" value="ECO:0007669"/>
    <property type="project" value="UniProtKB-SubCell"/>
</dbReference>
<feature type="transmembrane region" description="Helical" evidence="7">
    <location>
        <begin position="231"/>
        <end position="254"/>
    </location>
</feature>
<dbReference type="EMBL" id="AP027272">
    <property type="protein sequence ID" value="BDX04786.1"/>
    <property type="molecule type" value="Genomic_DNA"/>
</dbReference>
<dbReference type="PRINTS" id="PR01434">
    <property type="entry name" value="NADHDHGNASE5"/>
</dbReference>
<name>A0AA48KMT9_9ALTE</name>
<protein>
    <recommendedName>
        <fullName evidence="7">Probable inorganic carbon transporter subunit DabB</fullName>
    </recommendedName>
</protein>
<dbReference type="AlphaFoldDB" id="A0AA48KMT9"/>
<keyword evidence="2 7" id="KW-0813">Transport</keyword>
<accession>A0AA48KMT9</accession>
<keyword evidence="6 7" id="KW-0472">Membrane</keyword>
<reference evidence="10" key="1">
    <citation type="submission" date="2023-01" db="EMBL/GenBank/DDBJ databases">
        <title>Complete genome sequence of Planctobacterium marinum strain Dej080120_11.</title>
        <authorList>
            <person name="Ueki S."/>
            <person name="Maruyama F."/>
        </authorList>
    </citation>
    <scope>NUCLEOTIDE SEQUENCE</scope>
    <source>
        <strain evidence="10">Dej080120_11</strain>
    </source>
</reference>
<feature type="transmembrane region" description="Helical" evidence="7">
    <location>
        <begin position="38"/>
        <end position="58"/>
    </location>
</feature>
<comment type="similarity">
    <text evidence="7">Belongs to the inorganic carbon transporter (TC 9.A.2) DabB family.</text>
</comment>
<comment type="subcellular location">
    <subcellularLocation>
        <location evidence="7">Cell membrane</location>
        <topology evidence="7">Multi-pass membrane protein</topology>
    </subcellularLocation>
    <subcellularLocation>
        <location evidence="1">Endomembrane system</location>
        <topology evidence="1">Multi-pass membrane protein</topology>
    </subcellularLocation>
    <subcellularLocation>
        <location evidence="8">Membrane</location>
        <topology evidence="8">Multi-pass membrane protein</topology>
    </subcellularLocation>
</comment>
<feature type="transmembrane region" description="Helical" evidence="7">
    <location>
        <begin position="266"/>
        <end position="287"/>
    </location>
</feature>
<keyword evidence="5 7" id="KW-1133">Transmembrane helix</keyword>
<evidence type="ECO:0000256" key="8">
    <source>
        <dbReference type="RuleBase" id="RU000320"/>
    </source>
</evidence>
<dbReference type="GO" id="GO:0008137">
    <property type="term" value="F:NADH dehydrogenase (ubiquinone) activity"/>
    <property type="evidence" value="ECO:0007669"/>
    <property type="project" value="InterPro"/>
</dbReference>
<dbReference type="GO" id="GO:0003954">
    <property type="term" value="F:NADH dehydrogenase activity"/>
    <property type="evidence" value="ECO:0007669"/>
    <property type="project" value="TreeGrafter"/>
</dbReference>
<keyword evidence="4 7" id="KW-0812">Transmembrane</keyword>
<organism evidence="10 11">
    <name type="scientific">Planctobacterium marinum</name>
    <dbReference type="NCBI Taxonomy" id="1631968"/>
    <lineage>
        <taxon>Bacteria</taxon>
        <taxon>Pseudomonadati</taxon>
        <taxon>Pseudomonadota</taxon>
        <taxon>Gammaproteobacteria</taxon>
        <taxon>Alteromonadales</taxon>
        <taxon>Alteromonadaceae</taxon>
        <taxon>Planctobacterium</taxon>
    </lineage>
</organism>
<gene>
    <name evidence="7" type="primary">dabB</name>
    <name evidence="10" type="ORF">MACH26_03070</name>
</gene>
<evidence type="ECO:0000259" key="9">
    <source>
        <dbReference type="Pfam" id="PF00361"/>
    </source>
</evidence>
<dbReference type="GO" id="GO:0012505">
    <property type="term" value="C:endomembrane system"/>
    <property type="evidence" value="ECO:0007669"/>
    <property type="project" value="UniProtKB-SubCell"/>
</dbReference>
<keyword evidence="11" id="KW-1185">Reference proteome</keyword>
<evidence type="ECO:0000256" key="3">
    <source>
        <dbReference type="ARBA" id="ARBA00022475"/>
    </source>
</evidence>
<evidence type="ECO:0000256" key="7">
    <source>
        <dbReference type="HAMAP-Rule" id="MF_00862"/>
    </source>
</evidence>
<feature type="transmembrane region" description="Helical" evidence="7">
    <location>
        <begin position="369"/>
        <end position="391"/>
    </location>
</feature>
<feature type="transmembrane region" description="Helical" evidence="7">
    <location>
        <begin position="321"/>
        <end position="340"/>
    </location>
</feature>
<dbReference type="PANTHER" id="PTHR42829:SF1">
    <property type="entry name" value="INORGANIC CARBON TRANSPORTER SUBUNIT DABB-RELATED"/>
    <property type="match status" value="1"/>
</dbReference>
<proteinExistence type="inferred from homology"/>
<feature type="transmembrane region" description="Helical" evidence="7">
    <location>
        <begin position="403"/>
        <end position="423"/>
    </location>
</feature>
<dbReference type="InterPro" id="IPR046396">
    <property type="entry name" value="Transporter_DabB"/>
</dbReference>
<dbReference type="GO" id="GO:0042773">
    <property type="term" value="P:ATP synthesis coupled electron transport"/>
    <property type="evidence" value="ECO:0007669"/>
    <property type="project" value="InterPro"/>
</dbReference>
<dbReference type="KEGG" id="pmaw:MACH26_03070"/>
<dbReference type="HAMAP" id="MF_00862">
    <property type="entry name" value="DabB"/>
    <property type="match status" value="1"/>
</dbReference>
<dbReference type="InterPro" id="IPR001750">
    <property type="entry name" value="ND/Mrp_TM"/>
</dbReference>
<dbReference type="Pfam" id="PF00361">
    <property type="entry name" value="Proton_antipo_M"/>
    <property type="match status" value="1"/>
</dbReference>
<keyword evidence="3 7" id="KW-1003">Cell membrane</keyword>
<comment type="function">
    <text evidence="7">Part of an energy-coupled inorganic carbon pump.</text>
</comment>
<dbReference type="InterPro" id="IPR003945">
    <property type="entry name" value="NU5C-like"/>
</dbReference>
<evidence type="ECO:0000256" key="1">
    <source>
        <dbReference type="ARBA" id="ARBA00004127"/>
    </source>
</evidence>
<feature type="domain" description="NADH:quinone oxidoreductase/Mrp antiporter transmembrane" evidence="9">
    <location>
        <begin position="88"/>
        <end position="308"/>
    </location>
</feature>
<feature type="transmembrane region" description="Helical" evidence="7">
    <location>
        <begin position="200"/>
        <end position="219"/>
    </location>
</feature>
<dbReference type="PANTHER" id="PTHR42829">
    <property type="entry name" value="NADH-UBIQUINONE OXIDOREDUCTASE CHAIN 5"/>
    <property type="match status" value="1"/>
</dbReference>
<evidence type="ECO:0000256" key="5">
    <source>
        <dbReference type="ARBA" id="ARBA00022989"/>
    </source>
</evidence>
<feature type="transmembrane region" description="Helical" evidence="7">
    <location>
        <begin position="346"/>
        <end position="362"/>
    </location>
</feature>
<dbReference type="NCBIfam" id="NF006029">
    <property type="entry name" value="PRK08168.1"/>
    <property type="match status" value="1"/>
</dbReference>
<evidence type="ECO:0000256" key="4">
    <source>
        <dbReference type="ARBA" id="ARBA00022692"/>
    </source>
</evidence>
<comment type="subunit">
    <text evidence="7">Forms a complex with DabA.</text>
</comment>
<dbReference type="GO" id="GO:0015990">
    <property type="term" value="P:electron transport coupled proton transport"/>
    <property type="evidence" value="ECO:0007669"/>
    <property type="project" value="TreeGrafter"/>
</dbReference>
<evidence type="ECO:0000313" key="11">
    <source>
        <dbReference type="Proteomes" id="UP001333710"/>
    </source>
</evidence>
<evidence type="ECO:0000313" key="10">
    <source>
        <dbReference type="EMBL" id="BDX04786.1"/>
    </source>
</evidence>
<sequence length="467" mass="51305">MTLWTSGLALLLISSASVLLNGNVISASHGALFKFTTVNSIILPLVMFIAMIILRFSHNYLSAEACYPRFFRWMMLTLTAVSVTLLTNHLVIFLLSWVAISLCLHKLLTLYPERPRAILAAHKKFILARLAELCLLGAFALLYMAHQTLFIDELLTNIGTGSAYLEHTAAVLIALAALIKCAQLPVHGWLIKVVEAPTPVSALLHAGIINLGGYLLILFSPLIEFSAYGRWTLLVIAGISTLLASLILLTRVSVKVRLAWSTSAQMGLMLIECALGLYSLALLHLVAHSLYKAFAFLNSGNAVNEQLQQELSGKLRAPARYWLPAGAFSLAVIAGAFTLFHEQGPIAPWVLLWMGITILMATSAQKSTAVIAAVVLTGCYVLLKTSFGQFFDGQGITFLSAEDVFACLVFINMFVFGLHLRFAHHKPWVQRLSAALFAGLYLDEWFTRSTLRFWPVAKSTLPLKQSQ</sequence>
<evidence type="ECO:0000256" key="2">
    <source>
        <dbReference type="ARBA" id="ARBA00022448"/>
    </source>
</evidence>
<evidence type="ECO:0000256" key="6">
    <source>
        <dbReference type="ARBA" id="ARBA00023136"/>
    </source>
</evidence>
<feature type="transmembrane region" description="Helical" evidence="7">
    <location>
        <begin position="125"/>
        <end position="145"/>
    </location>
</feature>
<dbReference type="Proteomes" id="UP001333710">
    <property type="component" value="Chromosome"/>
</dbReference>